<name>A0A1G9L5W6_9RHOB</name>
<feature type="transmembrane region" description="Helical" evidence="6">
    <location>
        <begin position="262"/>
        <end position="281"/>
    </location>
</feature>
<evidence type="ECO:0000259" key="7">
    <source>
        <dbReference type="Pfam" id="PF00892"/>
    </source>
</evidence>
<sequence>MQAHAPLTVLGLVALATTAIVCGDTAGKLLTGAGVQPLFVAWSRFALAALVLAGVLGLRVSNLRSLLDWRLVLRAALIVGGIASILTALRTEPIANVFGAFFVGPIVAYAISALFLGERVSWARTVMLALGFAGVLLVVRPGGEMGTGMIFALMAGAFYGSYLAATRWLAAVHPAPFLLGSQLVIGAILLLPAGVVSVPASADPGIWALVIVSSLASAFGNYLLVLVSRTTPATVSAPLIYFQLIAATAIGFLVFGDWPEPLALLGLLVIFASGIGGLALAPRRQAA</sequence>
<dbReference type="RefSeq" id="WP_090756818.1">
    <property type="nucleotide sequence ID" value="NZ_FNGE01000013.1"/>
</dbReference>
<protein>
    <submittedName>
        <fullName evidence="8">Threonine/homoserine efflux transporter RhtA</fullName>
    </submittedName>
</protein>
<organism evidence="8 9">
    <name type="scientific">Paracoccus chinensis</name>
    <dbReference type="NCBI Taxonomy" id="525640"/>
    <lineage>
        <taxon>Bacteria</taxon>
        <taxon>Pseudomonadati</taxon>
        <taxon>Pseudomonadota</taxon>
        <taxon>Alphaproteobacteria</taxon>
        <taxon>Rhodobacterales</taxon>
        <taxon>Paracoccaceae</taxon>
        <taxon>Paracoccus</taxon>
    </lineage>
</organism>
<feature type="transmembrane region" description="Helical" evidence="6">
    <location>
        <begin position="239"/>
        <end position="256"/>
    </location>
</feature>
<comment type="similarity">
    <text evidence="2">Belongs to the EamA transporter family.</text>
</comment>
<keyword evidence="3 6" id="KW-0812">Transmembrane</keyword>
<dbReference type="InterPro" id="IPR000620">
    <property type="entry name" value="EamA_dom"/>
</dbReference>
<dbReference type="InterPro" id="IPR037185">
    <property type="entry name" value="EmrE-like"/>
</dbReference>
<feature type="transmembrane region" description="Helical" evidence="6">
    <location>
        <begin position="95"/>
        <end position="115"/>
    </location>
</feature>
<evidence type="ECO:0000256" key="2">
    <source>
        <dbReference type="ARBA" id="ARBA00007362"/>
    </source>
</evidence>
<accession>A0A1G9L5W6</accession>
<proteinExistence type="inferred from homology"/>
<dbReference type="AlphaFoldDB" id="A0A1G9L5W6"/>
<evidence type="ECO:0000256" key="3">
    <source>
        <dbReference type="ARBA" id="ARBA00022692"/>
    </source>
</evidence>
<feature type="domain" description="EamA" evidence="7">
    <location>
        <begin position="147"/>
        <end position="273"/>
    </location>
</feature>
<evidence type="ECO:0000256" key="6">
    <source>
        <dbReference type="SAM" id="Phobius"/>
    </source>
</evidence>
<dbReference type="PANTHER" id="PTHR32322">
    <property type="entry name" value="INNER MEMBRANE TRANSPORTER"/>
    <property type="match status" value="1"/>
</dbReference>
<feature type="transmembrane region" description="Helical" evidence="6">
    <location>
        <begin position="122"/>
        <end position="139"/>
    </location>
</feature>
<feature type="transmembrane region" description="Helical" evidence="6">
    <location>
        <begin position="206"/>
        <end position="227"/>
    </location>
</feature>
<keyword evidence="5 6" id="KW-0472">Membrane</keyword>
<dbReference type="STRING" id="525640.SAMN04487971_11369"/>
<feature type="transmembrane region" description="Helical" evidence="6">
    <location>
        <begin position="39"/>
        <end position="59"/>
    </location>
</feature>
<evidence type="ECO:0000256" key="1">
    <source>
        <dbReference type="ARBA" id="ARBA00004141"/>
    </source>
</evidence>
<reference evidence="9" key="1">
    <citation type="submission" date="2016-10" db="EMBL/GenBank/DDBJ databases">
        <authorList>
            <person name="Varghese N."/>
            <person name="Submissions S."/>
        </authorList>
    </citation>
    <scope>NUCLEOTIDE SEQUENCE [LARGE SCALE GENOMIC DNA]</scope>
    <source>
        <strain evidence="9">CGMCC 1.7655</strain>
    </source>
</reference>
<gene>
    <name evidence="8" type="ORF">SAMN04487971_11369</name>
</gene>
<feature type="transmembrane region" description="Helical" evidence="6">
    <location>
        <begin position="145"/>
        <end position="165"/>
    </location>
</feature>
<feature type="transmembrane region" description="Helical" evidence="6">
    <location>
        <begin position="71"/>
        <end position="89"/>
    </location>
</feature>
<evidence type="ECO:0000256" key="4">
    <source>
        <dbReference type="ARBA" id="ARBA00022989"/>
    </source>
</evidence>
<dbReference type="OrthoDB" id="7818056at2"/>
<feature type="domain" description="EamA" evidence="7">
    <location>
        <begin position="12"/>
        <end position="139"/>
    </location>
</feature>
<dbReference type="EMBL" id="FNGE01000013">
    <property type="protein sequence ID" value="SDL57123.1"/>
    <property type="molecule type" value="Genomic_DNA"/>
</dbReference>
<dbReference type="Pfam" id="PF00892">
    <property type="entry name" value="EamA"/>
    <property type="match status" value="2"/>
</dbReference>
<comment type="subcellular location">
    <subcellularLocation>
        <location evidence="1">Membrane</location>
        <topology evidence="1">Multi-pass membrane protein</topology>
    </subcellularLocation>
</comment>
<dbReference type="PANTHER" id="PTHR32322:SF2">
    <property type="entry name" value="EAMA DOMAIN-CONTAINING PROTEIN"/>
    <property type="match status" value="1"/>
</dbReference>
<evidence type="ECO:0000313" key="9">
    <source>
        <dbReference type="Proteomes" id="UP000199555"/>
    </source>
</evidence>
<dbReference type="GO" id="GO:0016020">
    <property type="term" value="C:membrane"/>
    <property type="evidence" value="ECO:0007669"/>
    <property type="project" value="UniProtKB-SubCell"/>
</dbReference>
<feature type="transmembrane region" description="Helical" evidence="6">
    <location>
        <begin position="177"/>
        <end position="200"/>
    </location>
</feature>
<keyword evidence="9" id="KW-1185">Reference proteome</keyword>
<dbReference type="InterPro" id="IPR050638">
    <property type="entry name" value="AA-Vitamin_Transporters"/>
</dbReference>
<dbReference type="Proteomes" id="UP000199555">
    <property type="component" value="Unassembled WGS sequence"/>
</dbReference>
<dbReference type="SUPFAM" id="SSF103481">
    <property type="entry name" value="Multidrug resistance efflux transporter EmrE"/>
    <property type="match status" value="2"/>
</dbReference>
<evidence type="ECO:0000256" key="5">
    <source>
        <dbReference type="ARBA" id="ARBA00023136"/>
    </source>
</evidence>
<evidence type="ECO:0000313" key="8">
    <source>
        <dbReference type="EMBL" id="SDL57123.1"/>
    </source>
</evidence>
<keyword evidence="4 6" id="KW-1133">Transmembrane helix</keyword>